<dbReference type="SMART" id="SM00089">
    <property type="entry name" value="PKD"/>
    <property type="match status" value="4"/>
</dbReference>
<evidence type="ECO:0000313" key="2">
    <source>
        <dbReference type="EMBL" id="HIA97780.1"/>
    </source>
</evidence>
<sequence>MVNLGQPMRRIQALAAAFTVVVMSFGGCLDDSENGETNRAPEALILMPRQASVMEAGKPFQIDGSASIDPDGDDLQYMWTLSGLGSPVDLSTKMSDLVVIDTPGNDLVLTLMVRDPSGLTGQDIVVISVEPGNRPPTATITTPSNGGAYSEGKEVTFNGMASSDPDNDILSYNWDLGEAGGPTYTASKQSKFEMELDEGDYSVTLTVEDPDGESSAVTHSFSVTNLPPVASIKADTTSVFTQESIQFSGEDSYDPEGEALDYLWDFGDNQTSSLKSPQHSWGMAGTYNVKLTVEDGSGQEGSTTKSVEIKSLGPTAEFVFKDGGSEVEKVRANSNITLDASDSSGPDGEIKEYKWDFGDGIERTTNESSTEYSWSAGGYYNVTLMVVDENDETGEITKILQVVPEDYS</sequence>
<dbReference type="Gene3D" id="2.60.40.10">
    <property type="entry name" value="Immunoglobulins"/>
    <property type="match status" value="4"/>
</dbReference>
<dbReference type="InterPro" id="IPR022409">
    <property type="entry name" value="PKD/Chitinase_dom"/>
</dbReference>
<dbReference type="InterPro" id="IPR013783">
    <property type="entry name" value="Ig-like_fold"/>
</dbReference>
<feature type="non-terminal residue" evidence="2">
    <location>
        <position position="408"/>
    </location>
</feature>
<dbReference type="SUPFAM" id="SSF49299">
    <property type="entry name" value="PKD domain"/>
    <property type="match status" value="3"/>
</dbReference>
<gene>
    <name evidence="2" type="ORF">EYO15_01180</name>
</gene>
<protein>
    <submittedName>
        <fullName evidence="2">PKD domain-containing protein</fullName>
    </submittedName>
</protein>
<accession>A0A7J4D057</accession>
<dbReference type="Proteomes" id="UP000589132">
    <property type="component" value="Unassembled WGS sequence"/>
</dbReference>
<proteinExistence type="predicted"/>
<dbReference type="AlphaFoldDB" id="A0A7J4D057"/>
<reference evidence="3" key="1">
    <citation type="journal article" date="2019" name="bioRxiv">
        <title>Genome diversification in globally distributed novel marine Proteobacteria is linked to environmental adaptation.</title>
        <authorList>
            <person name="Zhou Z."/>
            <person name="Tran P.Q."/>
            <person name="Kieft K."/>
            <person name="Anantharaman K."/>
        </authorList>
    </citation>
    <scope>NUCLEOTIDE SEQUENCE [LARGE SCALE GENOMIC DNA]</scope>
</reference>
<dbReference type="Pfam" id="PF18911">
    <property type="entry name" value="PKD_4"/>
    <property type="match status" value="3"/>
</dbReference>
<dbReference type="GO" id="GO:0016020">
    <property type="term" value="C:membrane"/>
    <property type="evidence" value="ECO:0007669"/>
    <property type="project" value="TreeGrafter"/>
</dbReference>
<comment type="caution">
    <text evidence="2">The sequence shown here is derived from an EMBL/GenBank/DDBJ whole genome shotgun (WGS) entry which is preliminary data.</text>
</comment>
<dbReference type="PANTHER" id="PTHR46182:SF2">
    <property type="entry name" value="FI19480P1"/>
    <property type="match status" value="1"/>
</dbReference>
<dbReference type="InterPro" id="IPR035986">
    <property type="entry name" value="PKD_dom_sf"/>
</dbReference>
<name>A0A7J4D057_9ARCH</name>
<dbReference type="PROSITE" id="PS50093">
    <property type="entry name" value="PKD"/>
    <property type="match status" value="3"/>
</dbReference>
<feature type="domain" description="PKD" evidence="1">
    <location>
        <begin position="332"/>
        <end position="388"/>
    </location>
</feature>
<organism evidence="2 3">
    <name type="scientific">Marine Group III euryarchaeote</name>
    <dbReference type="NCBI Taxonomy" id="2173149"/>
    <lineage>
        <taxon>Archaea</taxon>
        <taxon>Methanobacteriati</taxon>
        <taxon>Thermoplasmatota</taxon>
        <taxon>Thermoplasmata</taxon>
        <taxon>Candidatus Thermoprofundales</taxon>
    </lineage>
</organism>
<dbReference type="CDD" id="cd00146">
    <property type="entry name" value="PKD"/>
    <property type="match status" value="3"/>
</dbReference>
<dbReference type="InterPro" id="IPR029865">
    <property type="entry name" value="KIAA0319-like"/>
</dbReference>
<dbReference type="InterPro" id="IPR000601">
    <property type="entry name" value="PKD_dom"/>
</dbReference>
<dbReference type="GO" id="GO:0031410">
    <property type="term" value="C:cytoplasmic vesicle"/>
    <property type="evidence" value="ECO:0007669"/>
    <property type="project" value="TreeGrafter"/>
</dbReference>
<dbReference type="PANTHER" id="PTHR46182">
    <property type="entry name" value="FI19480P1"/>
    <property type="match status" value="1"/>
</dbReference>
<evidence type="ECO:0000313" key="3">
    <source>
        <dbReference type="Proteomes" id="UP000589132"/>
    </source>
</evidence>
<feature type="domain" description="PKD" evidence="1">
    <location>
        <begin position="152"/>
        <end position="224"/>
    </location>
</feature>
<dbReference type="EMBL" id="DTTC01000057">
    <property type="protein sequence ID" value="HIA97780.1"/>
    <property type="molecule type" value="Genomic_DNA"/>
</dbReference>
<evidence type="ECO:0000259" key="1">
    <source>
        <dbReference type="PROSITE" id="PS50093"/>
    </source>
</evidence>
<feature type="domain" description="PKD" evidence="1">
    <location>
        <begin position="228"/>
        <end position="309"/>
    </location>
</feature>